<reference evidence="5" key="2">
    <citation type="journal article" date="2021" name="Microbiol. Resour. Announc.">
        <title>Complete Genome Sequences of Three Human Oral Treponema parvum Isolates.</title>
        <authorList>
            <person name="Zeng H."/>
            <person name="Watt R.M."/>
        </authorList>
    </citation>
    <scope>NUCLEOTIDE SEQUENCE</scope>
    <source>
        <strain evidence="5">ATCC 700773</strain>
    </source>
</reference>
<accession>A0A975EYM8</accession>
<dbReference type="PANTHER" id="PTHR30146:SF149">
    <property type="entry name" value="HTH-TYPE TRANSCRIPTIONAL REGULATOR EBGR"/>
    <property type="match status" value="1"/>
</dbReference>
<evidence type="ECO:0000313" key="6">
    <source>
        <dbReference type="Proteomes" id="UP000671995"/>
    </source>
</evidence>
<evidence type="ECO:0000256" key="3">
    <source>
        <dbReference type="ARBA" id="ARBA00023163"/>
    </source>
</evidence>
<dbReference type="RefSeq" id="WP_210117876.1">
    <property type="nucleotide sequence ID" value="NZ_CP054257.1"/>
</dbReference>
<evidence type="ECO:0000256" key="1">
    <source>
        <dbReference type="ARBA" id="ARBA00023015"/>
    </source>
</evidence>
<dbReference type="Pfam" id="PF00356">
    <property type="entry name" value="LacI"/>
    <property type="match status" value="1"/>
</dbReference>
<keyword evidence="2" id="KW-0238">DNA-binding</keyword>
<dbReference type="SUPFAM" id="SSF53822">
    <property type="entry name" value="Periplasmic binding protein-like I"/>
    <property type="match status" value="1"/>
</dbReference>
<evidence type="ECO:0000313" key="5">
    <source>
        <dbReference type="EMBL" id="QTQ11080.1"/>
    </source>
</evidence>
<dbReference type="Proteomes" id="UP000671995">
    <property type="component" value="Chromosome"/>
</dbReference>
<dbReference type="AlphaFoldDB" id="A0A975EYM8"/>
<dbReference type="SUPFAM" id="SSF47413">
    <property type="entry name" value="lambda repressor-like DNA-binding domains"/>
    <property type="match status" value="1"/>
</dbReference>
<dbReference type="InterPro" id="IPR000843">
    <property type="entry name" value="HTH_LacI"/>
</dbReference>
<reference evidence="5" key="1">
    <citation type="submission" date="2020-05" db="EMBL/GenBank/DDBJ databases">
        <authorList>
            <person name="Zeng H."/>
            <person name="Chan Y.K."/>
            <person name="Watt R.M."/>
        </authorList>
    </citation>
    <scope>NUCLEOTIDE SEQUENCE</scope>
    <source>
        <strain evidence="5">ATCC 700773</strain>
    </source>
</reference>
<dbReference type="Pfam" id="PF13377">
    <property type="entry name" value="Peripla_BP_3"/>
    <property type="match status" value="1"/>
</dbReference>
<dbReference type="PROSITE" id="PS00356">
    <property type="entry name" value="HTH_LACI_1"/>
    <property type="match status" value="1"/>
</dbReference>
<dbReference type="CDD" id="cd01392">
    <property type="entry name" value="HTH_LacI"/>
    <property type="match status" value="1"/>
</dbReference>
<dbReference type="Gene3D" id="1.10.260.40">
    <property type="entry name" value="lambda repressor-like DNA-binding domains"/>
    <property type="match status" value="1"/>
</dbReference>
<proteinExistence type="predicted"/>
<organism evidence="5 6">
    <name type="scientific">Treponema parvum</name>
    <dbReference type="NCBI Taxonomy" id="138851"/>
    <lineage>
        <taxon>Bacteria</taxon>
        <taxon>Pseudomonadati</taxon>
        <taxon>Spirochaetota</taxon>
        <taxon>Spirochaetia</taxon>
        <taxon>Spirochaetales</taxon>
        <taxon>Treponemataceae</taxon>
        <taxon>Treponema</taxon>
    </lineage>
</organism>
<protein>
    <submittedName>
        <fullName evidence="5">Substrate-binding domain-containing protein</fullName>
    </submittedName>
</protein>
<dbReference type="InterPro" id="IPR046335">
    <property type="entry name" value="LacI/GalR-like_sensor"/>
</dbReference>
<dbReference type="GO" id="GO:0000976">
    <property type="term" value="F:transcription cis-regulatory region binding"/>
    <property type="evidence" value="ECO:0007669"/>
    <property type="project" value="TreeGrafter"/>
</dbReference>
<evidence type="ECO:0000256" key="2">
    <source>
        <dbReference type="ARBA" id="ARBA00023125"/>
    </source>
</evidence>
<feature type="domain" description="HTH lacI-type" evidence="4">
    <location>
        <begin position="1"/>
        <end position="68"/>
    </location>
</feature>
<dbReference type="GO" id="GO:0003700">
    <property type="term" value="F:DNA-binding transcription factor activity"/>
    <property type="evidence" value="ECO:0007669"/>
    <property type="project" value="TreeGrafter"/>
</dbReference>
<keyword evidence="3" id="KW-0804">Transcription</keyword>
<dbReference type="EMBL" id="CP054257">
    <property type="protein sequence ID" value="QTQ11080.1"/>
    <property type="molecule type" value="Genomic_DNA"/>
</dbReference>
<sequence>MVTINDIARESGVSPATVSRYLSKGHRGVVATKRGREIYKTALRLGYKNMESLPSPKKILVVHKDKHFHEKVDNAYYFSIRNGIEEEAALNDDRLSYISLSLLNKEVYDVDGAILIGNHKKNDVERILSFIKTDNVAFVGKLGFPPNAHDTVTYDVETCVMLCLDALRIKGNMSVLFVDGRDTADIPFMYHKITSVIGYIRQYPEMKFKGNIECDGFGSNAGYNAMNDYLASGGEIPDAIFTGTDPLAIGIRKALEKKGLHNGKDYSLVSINGDDAVKWLEPSIVSVCFDSKEMGVESIRLLHERMKNPLRKHRCVYFAPYLTDGGSIIDRNQ</sequence>
<dbReference type="InterPro" id="IPR010982">
    <property type="entry name" value="Lambda_DNA-bd_dom_sf"/>
</dbReference>
<dbReference type="PANTHER" id="PTHR30146">
    <property type="entry name" value="LACI-RELATED TRANSCRIPTIONAL REPRESSOR"/>
    <property type="match status" value="1"/>
</dbReference>
<evidence type="ECO:0000259" key="4">
    <source>
        <dbReference type="SMART" id="SM00354"/>
    </source>
</evidence>
<name>A0A975EYM8_9SPIR</name>
<gene>
    <name evidence="5" type="ORF">HRI96_02075</name>
</gene>
<keyword evidence="1" id="KW-0805">Transcription regulation</keyword>
<dbReference type="InterPro" id="IPR028082">
    <property type="entry name" value="Peripla_BP_I"/>
</dbReference>
<dbReference type="SMART" id="SM00354">
    <property type="entry name" value="HTH_LACI"/>
    <property type="match status" value="1"/>
</dbReference>
<dbReference type="Gene3D" id="3.40.50.2300">
    <property type="match status" value="2"/>
</dbReference>